<reference evidence="2 3" key="1">
    <citation type="journal article" date="2013" name="ISME J.">
        <title>By their genes ye shall know them: genomic signatures of predatory bacteria.</title>
        <authorList>
            <person name="Pasternak Z."/>
            <person name="Pietrokovski S."/>
            <person name="Rotem O."/>
            <person name="Gophna U."/>
            <person name="Lurie-Weinberger M.N."/>
            <person name="Jurkevitch E."/>
        </authorList>
    </citation>
    <scope>NUCLEOTIDE SEQUENCE [LARGE SCALE GENOMIC DNA]</scope>
    <source>
        <strain evidence="2 3">JSS</strain>
    </source>
</reference>
<accession>M4V8Q9</accession>
<dbReference type="KEGG" id="bex:A11Q_181"/>
<keyword evidence="1" id="KW-1133">Transmembrane helix</keyword>
<feature type="transmembrane region" description="Helical" evidence="1">
    <location>
        <begin position="7"/>
        <end position="26"/>
    </location>
</feature>
<protein>
    <submittedName>
        <fullName evidence="2">Uncharacterized protein</fullName>
    </submittedName>
</protein>
<dbReference type="HOGENOM" id="CLU_1313397_0_0_7"/>
<evidence type="ECO:0000256" key="1">
    <source>
        <dbReference type="SAM" id="Phobius"/>
    </source>
</evidence>
<proteinExistence type="predicted"/>
<dbReference type="RefSeq" id="WP_015468891.1">
    <property type="nucleotide sequence ID" value="NC_020813.1"/>
</dbReference>
<dbReference type="Proteomes" id="UP000012040">
    <property type="component" value="Chromosome"/>
</dbReference>
<evidence type="ECO:0000313" key="2">
    <source>
        <dbReference type="EMBL" id="AGH94401.1"/>
    </source>
</evidence>
<keyword evidence="1" id="KW-0472">Membrane</keyword>
<dbReference type="STRING" id="1184267.A11Q_181"/>
<organism evidence="2 3">
    <name type="scientific">Pseudobdellovibrio exovorus JSS</name>
    <dbReference type="NCBI Taxonomy" id="1184267"/>
    <lineage>
        <taxon>Bacteria</taxon>
        <taxon>Pseudomonadati</taxon>
        <taxon>Bdellovibrionota</taxon>
        <taxon>Bdellovibrionia</taxon>
        <taxon>Bdellovibrionales</taxon>
        <taxon>Pseudobdellovibrionaceae</taxon>
        <taxon>Pseudobdellovibrio</taxon>
    </lineage>
</organism>
<dbReference type="PATRIC" id="fig|1184267.3.peg.184"/>
<sequence length="203" mass="22125">MPSNIKGIVFSLLCFTFGLSLFFSIYQSPESRRVPASAQGPIYQLQNMSAEEIQSQLRSKIRIRPTTAEGIKTIAFADVSSNVCKTYSNIEMEFYAEGVSVAGEPTTMTVTAGCNGASANVGELAALSFPVTRITSEKPRNKSFTFNDHNATVSFTNVADQWPTTWVLKQIRFQGEQGTEAKAASFGRTPASATTENPIILQF</sequence>
<gene>
    <name evidence="2" type="ORF">A11Q_181</name>
</gene>
<dbReference type="EMBL" id="CP003537">
    <property type="protein sequence ID" value="AGH94401.1"/>
    <property type="molecule type" value="Genomic_DNA"/>
</dbReference>
<dbReference type="eggNOG" id="ENOG5030AGK">
    <property type="taxonomic scope" value="Bacteria"/>
</dbReference>
<keyword evidence="1" id="KW-0812">Transmembrane</keyword>
<dbReference type="OrthoDB" id="5291193at2"/>
<dbReference type="AlphaFoldDB" id="M4V8Q9"/>
<evidence type="ECO:0000313" key="3">
    <source>
        <dbReference type="Proteomes" id="UP000012040"/>
    </source>
</evidence>
<name>M4V8Q9_9BACT</name>
<keyword evidence="3" id="KW-1185">Reference proteome</keyword>